<evidence type="ECO:0000313" key="2">
    <source>
        <dbReference type="Proteomes" id="UP000218615"/>
    </source>
</evidence>
<dbReference type="RefSeq" id="WP_096206745.1">
    <property type="nucleotide sequence ID" value="NZ_FZMP01000207.1"/>
</dbReference>
<gene>
    <name evidence="1" type="ORF">MNV_60021</name>
</gene>
<name>A0A284VS77_9EURY</name>
<proteinExistence type="predicted"/>
<dbReference type="OrthoDB" id="149942at2157"/>
<protein>
    <submittedName>
        <fullName evidence="1">Uncharacterized protein</fullName>
    </submittedName>
</protein>
<dbReference type="Proteomes" id="UP000218615">
    <property type="component" value="Unassembled WGS sequence"/>
</dbReference>
<sequence>MKWICLLVAGLMISVSIAVADEELSSAQLSQIAVDRIGDSSQEADISGFDEAESSQIGYSSDGIVTQTISYENIGNGSILQWGESGDMKYKERSFYFDQIGDEINTTNWINGDVNQTIYIRNSSNLYLKQVVGGLKNILFPDQQTAQVERENGAWWFCGKAVNNRSGLPLCADKFAKKIYDGKATESDFYKLQALQENYDVFPSENLTLHVILTKWNMTRTDDNNLSIKFRAYNFGKKTYNATIVMDLVSKVDIVSLEGSSVNADNTQNWQIKMPSKRNIELGTYTVQSMKEIDKVVKVPLEDIKVNSIEMKVMSE</sequence>
<accession>A0A284VS77</accession>
<dbReference type="EMBL" id="FZMP01000207">
    <property type="protein sequence ID" value="SNQ62140.1"/>
    <property type="molecule type" value="Genomic_DNA"/>
</dbReference>
<organism evidence="1 2">
    <name type="scientific">Candidatus Methanoperedens nitratireducens</name>
    <dbReference type="NCBI Taxonomy" id="1392998"/>
    <lineage>
        <taxon>Archaea</taxon>
        <taxon>Methanobacteriati</taxon>
        <taxon>Methanobacteriota</taxon>
        <taxon>Stenosarchaea group</taxon>
        <taxon>Methanomicrobia</taxon>
        <taxon>Methanosarcinales</taxon>
        <taxon>ANME-2 cluster</taxon>
        <taxon>Candidatus Methanoperedentaceae</taxon>
        <taxon>Candidatus Methanoperedens</taxon>
    </lineage>
</organism>
<evidence type="ECO:0000313" key="1">
    <source>
        <dbReference type="EMBL" id="SNQ62140.1"/>
    </source>
</evidence>
<dbReference type="AlphaFoldDB" id="A0A284VS77"/>
<keyword evidence="2" id="KW-1185">Reference proteome</keyword>
<reference evidence="2" key="1">
    <citation type="submission" date="2017-06" db="EMBL/GenBank/DDBJ databases">
        <authorList>
            <person name="Cremers G."/>
        </authorList>
    </citation>
    <scope>NUCLEOTIDE SEQUENCE [LARGE SCALE GENOMIC DNA]</scope>
</reference>